<evidence type="ECO:0000256" key="8">
    <source>
        <dbReference type="SAM" id="MobiDB-lite"/>
    </source>
</evidence>
<dbReference type="Pfam" id="PF01277">
    <property type="entry name" value="Oleosin"/>
    <property type="match status" value="1"/>
</dbReference>
<comment type="similarity">
    <text evidence="3">Belongs to the oleosin family.</text>
</comment>
<comment type="subcellular location">
    <subcellularLocation>
        <location evidence="2">Lipid droplet</location>
    </subcellularLocation>
    <subcellularLocation>
        <location evidence="1">Membrane</location>
        <topology evidence="1">Multi-pass membrane protein</topology>
    </subcellularLocation>
</comment>
<accession>A0ABM0XFL0</accession>
<sequence>MDNTLFRHMRRTRRLFMQNQSLNKISLCQMHFFDTKDKPPLYAGIAAVSLMILTGLTFTGMAAALAVMMPVFVVLSPILVPAVITSSVLATGFLASGSLGAFGIALLVWLYKYMPLMEDKLLGEEDKPPGKDKPPQIEKSSEGYKPAEEDKPLEGVKHASIPEISKVMVVEQKPLVPKCYGPSTSTKRSHQFRFAMDAKRARSIFMKEYQKAPRVGAFAYKYFTSRDKKYLNHIHI</sequence>
<evidence type="ECO:0000256" key="3">
    <source>
        <dbReference type="ARBA" id="ARBA00010858"/>
    </source>
</evidence>
<keyword evidence="7 9" id="KW-0472">Membrane</keyword>
<evidence type="ECO:0000256" key="7">
    <source>
        <dbReference type="ARBA" id="ARBA00023136"/>
    </source>
</evidence>
<dbReference type="PANTHER" id="PTHR33203">
    <property type="entry name" value="OLEOSIN"/>
    <property type="match status" value="1"/>
</dbReference>
<organism evidence="10 11">
    <name type="scientific">Camelina sativa</name>
    <name type="common">False flax</name>
    <name type="synonym">Myagrum sativum</name>
    <dbReference type="NCBI Taxonomy" id="90675"/>
    <lineage>
        <taxon>Eukaryota</taxon>
        <taxon>Viridiplantae</taxon>
        <taxon>Streptophyta</taxon>
        <taxon>Embryophyta</taxon>
        <taxon>Tracheophyta</taxon>
        <taxon>Spermatophyta</taxon>
        <taxon>Magnoliopsida</taxon>
        <taxon>eudicotyledons</taxon>
        <taxon>Gunneridae</taxon>
        <taxon>Pentapetalae</taxon>
        <taxon>rosids</taxon>
        <taxon>malvids</taxon>
        <taxon>Brassicales</taxon>
        <taxon>Brassicaceae</taxon>
        <taxon>Camelineae</taxon>
        <taxon>Camelina</taxon>
    </lineage>
</organism>
<evidence type="ECO:0000256" key="4">
    <source>
        <dbReference type="ARBA" id="ARBA00022677"/>
    </source>
</evidence>
<evidence type="ECO:0000256" key="6">
    <source>
        <dbReference type="ARBA" id="ARBA00022989"/>
    </source>
</evidence>
<evidence type="ECO:0000256" key="2">
    <source>
        <dbReference type="ARBA" id="ARBA00004502"/>
    </source>
</evidence>
<evidence type="ECO:0000313" key="11">
    <source>
        <dbReference type="RefSeq" id="XP_010485274.1"/>
    </source>
</evidence>
<evidence type="ECO:0000256" key="9">
    <source>
        <dbReference type="SAM" id="Phobius"/>
    </source>
</evidence>
<evidence type="ECO:0000313" key="10">
    <source>
        <dbReference type="Proteomes" id="UP000694864"/>
    </source>
</evidence>
<protein>
    <submittedName>
        <fullName evidence="11">Uncharacterized protein LOC104763621</fullName>
    </submittedName>
</protein>
<dbReference type="PANTHER" id="PTHR33203:SF28">
    <property type="entry name" value="OLEOSIN FAMILY PROTEIN"/>
    <property type="match status" value="1"/>
</dbReference>
<feature type="region of interest" description="Disordered" evidence="8">
    <location>
        <begin position="123"/>
        <end position="152"/>
    </location>
</feature>
<dbReference type="RefSeq" id="XP_010485274.1">
    <property type="nucleotide sequence ID" value="XM_010486972.2"/>
</dbReference>
<reference evidence="10" key="1">
    <citation type="journal article" date="2014" name="Nat. Commun.">
        <title>The emerging biofuel crop Camelina sativa retains a highly undifferentiated hexaploid genome structure.</title>
        <authorList>
            <person name="Kagale S."/>
            <person name="Koh C."/>
            <person name="Nixon J."/>
            <person name="Bollina V."/>
            <person name="Clarke W.E."/>
            <person name="Tuteja R."/>
            <person name="Spillane C."/>
            <person name="Robinson S.J."/>
            <person name="Links M.G."/>
            <person name="Clarke C."/>
            <person name="Higgins E.E."/>
            <person name="Huebert T."/>
            <person name="Sharpe A.G."/>
            <person name="Parkin I.A."/>
        </authorList>
    </citation>
    <scope>NUCLEOTIDE SEQUENCE [LARGE SCALE GENOMIC DNA]</scope>
    <source>
        <strain evidence="10">cv. DH55</strain>
    </source>
</reference>
<keyword evidence="5 9" id="KW-0812">Transmembrane</keyword>
<dbReference type="GeneID" id="104763621"/>
<dbReference type="InterPro" id="IPR000136">
    <property type="entry name" value="Oleosin"/>
</dbReference>
<keyword evidence="10" id="KW-1185">Reference proteome</keyword>
<dbReference type="Proteomes" id="UP000694864">
    <property type="component" value="Chromosome 18"/>
</dbReference>
<gene>
    <name evidence="11" type="primary">LOC104763621</name>
</gene>
<reference evidence="11" key="2">
    <citation type="submission" date="2025-08" db="UniProtKB">
        <authorList>
            <consortium name="RefSeq"/>
        </authorList>
    </citation>
    <scope>IDENTIFICATION</scope>
    <source>
        <tissue evidence="11">Leaf</tissue>
    </source>
</reference>
<evidence type="ECO:0000256" key="5">
    <source>
        <dbReference type="ARBA" id="ARBA00022692"/>
    </source>
</evidence>
<evidence type="ECO:0000256" key="1">
    <source>
        <dbReference type="ARBA" id="ARBA00004141"/>
    </source>
</evidence>
<proteinExistence type="inferred from homology"/>
<name>A0ABM0XFL0_CAMSA</name>
<feature type="transmembrane region" description="Helical" evidence="9">
    <location>
        <begin position="90"/>
        <end position="111"/>
    </location>
</feature>
<keyword evidence="6 9" id="KW-1133">Transmembrane helix</keyword>
<keyword evidence="4" id="KW-0551">Lipid droplet</keyword>